<protein>
    <submittedName>
        <fullName evidence="1">DUF1223 domain-containing protein</fullName>
    </submittedName>
</protein>
<evidence type="ECO:0000313" key="1">
    <source>
        <dbReference type="EMBL" id="TQV66136.1"/>
    </source>
</evidence>
<dbReference type="PANTHER" id="PTHR36057:SF1">
    <property type="entry name" value="LIPOPROTEIN LIPID ATTACHMENT SITE-LIKE PROTEIN, PUTATIVE (DUF1223)-RELATED"/>
    <property type="match status" value="1"/>
</dbReference>
<dbReference type="EMBL" id="VHSG01000044">
    <property type="protein sequence ID" value="TQV66136.1"/>
    <property type="molecule type" value="Genomic_DNA"/>
</dbReference>
<gene>
    <name evidence="1" type="ORF">FKG94_27570</name>
</gene>
<reference evidence="1 2" key="1">
    <citation type="submission" date="2019-06" db="EMBL/GenBank/DDBJ databases">
        <title>Whole genome sequence for Cellvibrionaceae sp. R142.</title>
        <authorList>
            <person name="Wang G."/>
        </authorList>
    </citation>
    <scope>NUCLEOTIDE SEQUENCE [LARGE SCALE GENOMIC DNA]</scope>
    <source>
        <strain evidence="1 2">R142</strain>
    </source>
</reference>
<sequence length="247" mass="27588">MRIDLLWLPAWLTVCLTLWPAQSSLAQTVLTSPAARVQLLELYTSEGCSSCPPADKWLSQLRRAPGLWTEIVPVAFHVDYWNYLGWRDQLADSRFSERQRRYRRSGGVKSVYTPGFVVGGREWRGWFQRRPLPQAEPAPVGVLAVTVTDNRYRAQFTRADGVAARPLELYVALLGMDLKTDIKRGENRGRRLTHDFAVLGLSRRPAGEAWTGTLPQRDPGGSYGLAAWVSPVGELTPVQAVGGYLPP</sequence>
<organism evidence="1 2">
    <name type="scientific">Exilibacterium tricleocarpae</name>
    <dbReference type="NCBI Taxonomy" id="2591008"/>
    <lineage>
        <taxon>Bacteria</taxon>
        <taxon>Pseudomonadati</taxon>
        <taxon>Pseudomonadota</taxon>
        <taxon>Gammaproteobacteria</taxon>
        <taxon>Cellvibrionales</taxon>
        <taxon>Cellvibrionaceae</taxon>
        <taxon>Exilibacterium</taxon>
    </lineage>
</organism>
<keyword evidence="2" id="KW-1185">Reference proteome</keyword>
<dbReference type="SUPFAM" id="SSF52833">
    <property type="entry name" value="Thioredoxin-like"/>
    <property type="match status" value="1"/>
</dbReference>
<dbReference type="Proteomes" id="UP000319732">
    <property type="component" value="Unassembled WGS sequence"/>
</dbReference>
<dbReference type="PANTHER" id="PTHR36057">
    <property type="match status" value="1"/>
</dbReference>
<dbReference type="Pfam" id="PF06764">
    <property type="entry name" value="DUF1223"/>
    <property type="match status" value="1"/>
</dbReference>
<dbReference type="OrthoDB" id="9808254at2"/>
<dbReference type="RefSeq" id="WP_142930181.1">
    <property type="nucleotide sequence ID" value="NZ_ML660119.1"/>
</dbReference>
<comment type="caution">
    <text evidence="1">The sequence shown here is derived from an EMBL/GenBank/DDBJ whole genome shotgun (WGS) entry which is preliminary data.</text>
</comment>
<evidence type="ECO:0000313" key="2">
    <source>
        <dbReference type="Proteomes" id="UP000319732"/>
    </source>
</evidence>
<accession>A0A545SMQ3</accession>
<name>A0A545SMQ3_9GAMM</name>
<dbReference type="InterPro" id="IPR010634">
    <property type="entry name" value="DUF1223"/>
</dbReference>
<dbReference type="AlphaFoldDB" id="A0A545SMQ3"/>
<dbReference type="InterPro" id="IPR036249">
    <property type="entry name" value="Thioredoxin-like_sf"/>
</dbReference>
<proteinExistence type="predicted"/>